<name>C5KV23_PERM5</name>
<dbReference type="RefSeq" id="XP_002779943.1">
    <property type="nucleotide sequence ID" value="XM_002779897.1"/>
</dbReference>
<dbReference type="Proteomes" id="UP000007800">
    <property type="component" value="Unassembled WGS sequence"/>
</dbReference>
<evidence type="ECO:0000313" key="2">
    <source>
        <dbReference type="Proteomes" id="UP000007800"/>
    </source>
</evidence>
<dbReference type="AlphaFoldDB" id="C5KV23"/>
<keyword evidence="2" id="KW-1185">Reference proteome</keyword>
<accession>C5KV23</accession>
<organism evidence="2">
    <name type="scientific">Perkinsus marinus (strain ATCC 50983 / TXsc)</name>
    <dbReference type="NCBI Taxonomy" id="423536"/>
    <lineage>
        <taxon>Eukaryota</taxon>
        <taxon>Sar</taxon>
        <taxon>Alveolata</taxon>
        <taxon>Perkinsozoa</taxon>
        <taxon>Perkinsea</taxon>
        <taxon>Perkinsida</taxon>
        <taxon>Perkinsidae</taxon>
        <taxon>Perkinsus</taxon>
    </lineage>
</organism>
<sequence length="120" mass="13460">MSATVSIPKAGAGADLRKFMEKRLDRNMRNLQGDINVNGFIGANTIGDNMKPFITIHEAAFMNTIYVLVTHQHMKLTMCIFATLVVDVELVSRTEKKDIGMTVIRGNSVLMWECLDRVTQ</sequence>
<gene>
    <name evidence="1" type="ORF">Pmar_PMAR002347</name>
</gene>
<dbReference type="InParanoid" id="C5KV23"/>
<protein>
    <submittedName>
        <fullName evidence="1">Uncharacterized protein</fullName>
    </submittedName>
</protein>
<dbReference type="OrthoDB" id="274944at2759"/>
<dbReference type="GeneID" id="9047161"/>
<reference evidence="1 2" key="1">
    <citation type="submission" date="2008-07" db="EMBL/GenBank/DDBJ databases">
        <authorList>
            <person name="El-Sayed N."/>
            <person name="Caler E."/>
            <person name="Inman J."/>
            <person name="Amedeo P."/>
            <person name="Hass B."/>
            <person name="Wortman J."/>
        </authorList>
    </citation>
    <scope>NUCLEOTIDE SEQUENCE [LARGE SCALE GENOMIC DNA]</scope>
    <source>
        <strain evidence="2">ATCC 50983 / TXsc</strain>
    </source>
</reference>
<proteinExistence type="predicted"/>
<evidence type="ECO:0000313" key="1">
    <source>
        <dbReference type="EMBL" id="EER11738.1"/>
    </source>
</evidence>
<dbReference type="EMBL" id="GG676384">
    <property type="protein sequence ID" value="EER11738.1"/>
    <property type="molecule type" value="Genomic_DNA"/>
</dbReference>